<gene>
    <name evidence="1" type="primary">pmrD</name>
    <name evidence="1" type="ORF">NCTC9601_06450</name>
</gene>
<dbReference type="Proteomes" id="UP000251123">
    <property type="component" value="Unassembled WGS sequence"/>
</dbReference>
<dbReference type="InterPro" id="IPR038679">
    <property type="entry name" value="PmrD_sf"/>
</dbReference>
<name>A0A2X3GS07_KLEPN</name>
<reference evidence="1 2" key="1">
    <citation type="submission" date="2018-06" db="EMBL/GenBank/DDBJ databases">
        <authorList>
            <consortium name="Pathogen Informatics"/>
            <person name="Doyle S."/>
        </authorList>
    </citation>
    <scope>NUCLEOTIDE SEQUENCE [LARGE SCALE GENOMIC DNA]</scope>
    <source>
        <strain evidence="1 2">NCTC9601</strain>
    </source>
</reference>
<dbReference type="InterPro" id="IPR044854">
    <property type="entry name" value="IraM/PmrD"/>
</dbReference>
<proteinExistence type="predicted"/>
<dbReference type="Pfam" id="PF11183">
    <property type="entry name" value="PmrD"/>
    <property type="match status" value="1"/>
</dbReference>
<dbReference type="NCBIfam" id="NF011994">
    <property type="entry name" value="PRK15450.1"/>
    <property type="match status" value="1"/>
</dbReference>
<protein>
    <submittedName>
        <fullName evidence="1">Histidine kinase</fullName>
    </submittedName>
</protein>
<evidence type="ECO:0000313" key="1">
    <source>
        <dbReference type="EMBL" id="SQC71248.1"/>
    </source>
</evidence>
<dbReference type="Gene3D" id="2.40.50.650">
    <property type="match status" value="1"/>
</dbReference>
<organism evidence="1 2">
    <name type="scientific">Klebsiella pneumoniae</name>
    <dbReference type="NCBI Taxonomy" id="573"/>
    <lineage>
        <taxon>Bacteria</taxon>
        <taxon>Pseudomonadati</taxon>
        <taxon>Pseudomonadota</taxon>
        <taxon>Gammaproteobacteria</taxon>
        <taxon>Enterobacterales</taxon>
        <taxon>Enterobacteriaceae</taxon>
        <taxon>Klebsiella/Raoultella group</taxon>
        <taxon>Klebsiella</taxon>
        <taxon>Klebsiella pneumoniae complex</taxon>
    </lineage>
</organism>
<keyword evidence="1" id="KW-0418">Kinase</keyword>
<keyword evidence="1" id="KW-0808">Transferase</keyword>
<sequence length="92" mass="10426">MEWWVKKYRTTLRPASCRVVLQSGALEMIAEIEACRLRLREGDKLTPLADARYCLNNNPTQTLKIRNATHYRASVGQTPANNTSPLPLLVMV</sequence>
<accession>A0A2X3GS07</accession>
<dbReference type="AlphaFoldDB" id="A0A2X3GS07"/>
<dbReference type="GO" id="GO:0016301">
    <property type="term" value="F:kinase activity"/>
    <property type="evidence" value="ECO:0007669"/>
    <property type="project" value="UniProtKB-KW"/>
</dbReference>
<evidence type="ECO:0000313" key="2">
    <source>
        <dbReference type="Proteomes" id="UP000251123"/>
    </source>
</evidence>
<dbReference type="EMBL" id="UASN01000023">
    <property type="protein sequence ID" value="SQC71248.1"/>
    <property type="molecule type" value="Genomic_DNA"/>
</dbReference>